<proteinExistence type="predicted"/>
<protein>
    <submittedName>
        <fullName evidence="1">Uncharacterized protein</fullName>
    </submittedName>
</protein>
<name>A0ACB8UFX5_9APHY</name>
<reference evidence="1" key="1">
    <citation type="journal article" date="2021" name="Environ. Microbiol.">
        <title>Gene family expansions and transcriptome signatures uncover fungal adaptations to wood decay.</title>
        <authorList>
            <person name="Hage H."/>
            <person name="Miyauchi S."/>
            <person name="Viragh M."/>
            <person name="Drula E."/>
            <person name="Min B."/>
            <person name="Chaduli D."/>
            <person name="Navarro D."/>
            <person name="Favel A."/>
            <person name="Norest M."/>
            <person name="Lesage-Meessen L."/>
            <person name="Balint B."/>
            <person name="Merenyi Z."/>
            <person name="de Eugenio L."/>
            <person name="Morin E."/>
            <person name="Martinez A.T."/>
            <person name="Baldrian P."/>
            <person name="Stursova M."/>
            <person name="Martinez M.J."/>
            <person name="Novotny C."/>
            <person name="Magnuson J.K."/>
            <person name="Spatafora J.W."/>
            <person name="Maurice S."/>
            <person name="Pangilinan J."/>
            <person name="Andreopoulos W."/>
            <person name="LaButti K."/>
            <person name="Hundley H."/>
            <person name="Na H."/>
            <person name="Kuo A."/>
            <person name="Barry K."/>
            <person name="Lipzen A."/>
            <person name="Henrissat B."/>
            <person name="Riley R."/>
            <person name="Ahrendt S."/>
            <person name="Nagy L.G."/>
            <person name="Grigoriev I.V."/>
            <person name="Martin F."/>
            <person name="Rosso M.N."/>
        </authorList>
    </citation>
    <scope>NUCLEOTIDE SEQUENCE</scope>
    <source>
        <strain evidence="1">CBS 384.51</strain>
    </source>
</reference>
<dbReference type="Proteomes" id="UP001055072">
    <property type="component" value="Unassembled WGS sequence"/>
</dbReference>
<sequence length="1305" mass="141987">MAPTAASACSSTLKGQWRPTKIMNMRDLSRDDDFLSHLLVEKLGTGDVPLVVHKMDPSRRLPKTNADELLRIVQRVSSAPNFIIKMVTTKGNQVNVIRQAVDDLLSPDTEVQPRLNAVKYYLKSSSYDQKQLNAFATHASRYFELYLPGGSIEISHTSRYAHRTGKSELCILATRPLAPGTVVTELKGSMADLTEEEDKELKRTDETHADGAAIRRDFSVIHSKQLKKNHLFLGPARFVNHDCDNNVELFREGRYITFRVVRPIAIGEEVTAHYGDGYFGRRNKHCLCATCEKNKRGGYAAADCSEDPSDTGSGSGEDAEAASHSEESDDEVVEDKAVNINERRTRRGVYTVISEVAQHLSAEDGDAASELSSLPPSSSPALPNGHGLLTPEPEIERGRSKGKSREAISSPVAPIPVKATASSSSSTVAFKSVISTRAQKAREASTSASTSRTPSQAPAASSTRRSVSAARQLVTPPLTVDSTTGSVRSSSRLKSREGGPEDISRVSTPMKDRKGKGRATASVSDVRDLEKDETETRNLRPRVAAPIFDQSLTRAKKILDAPRGLDGKPLPLCTTCGSVLPVISVNSEVVWGLSLGRTGKRGRPKKDQVQECPRCIRHSAIYGLKWPERLNGDGTRVLLPPIRDDSSTKKVNTSVSAPQRKFVPPVVQIPMKRPQQVINDEEEQTSHPSKKHKGPTGRPRGRPPKNKVGMSEAAKQLLNVDNAAVSRSGRTRVPSLKLRENEPPIRTRVSPRKAPPSSASLSSLSATSASSEVIRQTTPSPPEGSPTGSPQRIKVITPKSLAVAAQPRDANGRFGKKAETNGRFMRSRHFTVGSKRLCKGPKTSFLTKRTAEPYDDAERSDRSEDENEDDIQSYDDMSDFPSSDPIDGFEFGEEALEDVVNRRLSDSEHSDEQHGKRKRATSDDEDSDTSPNVSPNILGRARGSLLRPNPISYARRKWAVHEDDGPMSSSTTISNHFVPDAISDGDEDDSAHDDPFLPVPIIPASQDNGSDEEASAQEDSEESSTASPPPPSRPLVPAARLARLTFGPSPMNLAKRRWAPLNQPSHLSESAVNDPIDDPILRPASPVRRPTTISNSFRFKLAGTELDDGYPFSDADSVEESDDAASEEEQVKEEPPPPRLRPVSQPSSMPNVGRDRQTSPDIVVGDSCTDDSEQAVERILGLDYASRVPATRSPSPLPTVTRRNPDSPPGYEWKKTVLMPSPKSTFERPTIKHAVITKGDISVTVTTGTRSDLAGSSALPSVLIPQTRSAIPVTSSHSPSPLMTPPLIHQVVRTGWNAQSDSESL</sequence>
<keyword evidence="2" id="KW-1185">Reference proteome</keyword>
<gene>
    <name evidence="1" type="ORF">BDY19DRAFT_1053680</name>
</gene>
<comment type="caution">
    <text evidence="1">The sequence shown here is derived from an EMBL/GenBank/DDBJ whole genome shotgun (WGS) entry which is preliminary data.</text>
</comment>
<dbReference type="EMBL" id="MU274902">
    <property type="protein sequence ID" value="KAI0093181.1"/>
    <property type="molecule type" value="Genomic_DNA"/>
</dbReference>
<accession>A0ACB8UFX5</accession>
<organism evidence="1 2">
    <name type="scientific">Irpex rosettiformis</name>
    <dbReference type="NCBI Taxonomy" id="378272"/>
    <lineage>
        <taxon>Eukaryota</taxon>
        <taxon>Fungi</taxon>
        <taxon>Dikarya</taxon>
        <taxon>Basidiomycota</taxon>
        <taxon>Agaricomycotina</taxon>
        <taxon>Agaricomycetes</taxon>
        <taxon>Polyporales</taxon>
        <taxon>Irpicaceae</taxon>
        <taxon>Irpex</taxon>
    </lineage>
</organism>
<evidence type="ECO:0000313" key="1">
    <source>
        <dbReference type="EMBL" id="KAI0093181.1"/>
    </source>
</evidence>
<evidence type="ECO:0000313" key="2">
    <source>
        <dbReference type="Proteomes" id="UP001055072"/>
    </source>
</evidence>